<reference evidence="2" key="1">
    <citation type="submission" date="2016-04" db="EMBL/GenBank/DDBJ databases">
        <authorList>
            <person name="Nguyen H.D."/>
            <person name="Samba Siva P."/>
            <person name="Cullis J."/>
            <person name="Levesque C.A."/>
            <person name="Hambleton S."/>
        </authorList>
    </citation>
    <scope>NUCLEOTIDE SEQUENCE</scope>
    <source>
        <strain evidence="2">DAOMC 236416</strain>
    </source>
</reference>
<evidence type="ECO:0000313" key="3">
    <source>
        <dbReference type="Proteomes" id="UP000077521"/>
    </source>
</evidence>
<proteinExistence type="predicted"/>
<reference evidence="2" key="2">
    <citation type="journal article" date="2019" name="IMA Fungus">
        <title>Genome sequencing and comparison of five Tilletia species to identify candidate genes for the detection of regulated species infecting wheat.</title>
        <authorList>
            <person name="Nguyen H.D.T."/>
            <person name="Sultana T."/>
            <person name="Kesanakurti P."/>
            <person name="Hambleton S."/>
        </authorList>
    </citation>
    <scope>NUCLEOTIDE SEQUENCE</scope>
    <source>
        <strain evidence="2">DAOMC 236416</strain>
    </source>
</reference>
<sequence length="94" mass="10237">MMKTNDNFEDGAALDDEFGDFEDGDEDNFLNVSGADDDQDGVQYEDEEAEDSLSGGKGPGPRQAGTPLTMRNPSWRGAIKVVPTSGRQTFRPSY</sequence>
<dbReference type="AlphaFoldDB" id="A0A8T8SQW8"/>
<comment type="caution">
    <text evidence="2">The sequence shown here is derived from an EMBL/GenBank/DDBJ whole genome shotgun (WGS) entry which is preliminary data.</text>
</comment>
<gene>
    <name evidence="2" type="ORF">A4X13_0g6529</name>
</gene>
<feature type="region of interest" description="Disordered" evidence="1">
    <location>
        <begin position="1"/>
        <end position="94"/>
    </location>
</feature>
<feature type="compositionally biased region" description="Polar residues" evidence="1">
    <location>
        <begin position="85"/>
        <end position="94"/>
    </location>
</feature>
<evidence type="ECO:0000256" key="1">
    <source>
        <dbReference type="SAM" id="MobiDB-lite"/>
    </source>
</evidence>
<organism evidence="2 3">
    <name type="scientific">Tilletia indica</name>
    <dbReference type="NCBI Taxonomy" id="43049"/>
    <lineage>
        <taxon>Eukaryota</taxon>
        <taxon>Fungi</taxon>
        <taxon>Dikarya</taxon>
        <taxon>Basidiomycota</taxon>
        <taxon>Ustilaginomycotina</taxon>
        <taxon>Exobasidiomycetes</taxon>
        <taxon>Tilletiales</taxon>
        <taxon>Tilletiaceae</taxon>
        <taxon>Tilletia</taxon>
    </lineage>
</organism>
<name>A0A8T8SQW8_9BASI</name>
<dbReference type="EMBL" id="LWDF02000636">
    <property type="protein sequence ID" value="KAE8244524.1"/>
    <property type="molecule type" value="Genomic_DNA"/>
</dbReference>
<feature type="compositionally biased region" description="Acidic residues" evidence="1">
    <location>
        <begin position="35"/>
        <end position="51"/>
    </location>
</feature>
<accession>A0A8T8SQW8</accession>
<evidence type="ECO:0000313" key="2">
    <source>
        <dbReference type="EMBL" id="KAE8244524.1"/>
    </source>
</evidence>
<keyword evidence="3" id="KW-1185">Reference proteome</keyword>
<dbReference type="Proteomes" id="UP000077521">
    <property type="component" value="Unassembled WGS sequence"/>
</dbReference>
<feature type="compositionally biased region" description="Acidic residues" evidence="1">
    <location>
        <begin position="7"/>
        <end position="28"/>
    </location>
</feature>
<protein>
    <submittedName>
        <fullName evidence="2">Uncharacterized protein</fullName>
    </submittedName>
</protein>